<dbReference type="SUPFAM" id="SSF69279">
    <property type="entry name" value="Phage tail proteins"/>
    <property type="match status" value="1"/>
</dbReference>
<dbReference type="RefSeq" id="WP_085494468.1">
    <property type="nucleotide sequence ID" value="NZ_FXAZ01000002.1"/>
</dbReference>
<evidence type="ECO:0000313" key="3">
    <source>
        <dbReference type="Proteomes" id="UP000193834"/>
    </source>
</evidence>
<dbReference type="EMBL" id="FXAZ01000002">
    <property type="protein sequence ID" value="SMG38239.1"/>
    <property type="molecule type" value="Genomic_DNA"/>
</dbReference>
<name>A0A1X7KAP6_9BACL</name>
<accession>A0A1X7KAP6</accession>
<organism evidence="2 3">
    <name type="scientific">Paenibacillus aquistagni</name>
    <dbReference type="NCBI Taxonomy" id="1852522"/>
    <lineage>
        <taxon>Bacteria</taxon>
        <taxon>Bacillati</taxon>
        <taxon>Bacillota</taxon>
        <taxon>Bacilli</taxon>
        <taxon>Bacillales</taxon>
        <taxon>Paenibacillaceae</taxon>
        <taxon>Paenibacillus</taxon>
    </lineage>
</organism>
<dbReference type="AlphaFoldDB" id="A0A1X7KAP6"/>
<dbReference type="STRING" id="1852522.SAMN06295960_2288"/>
<evidence type="ECO:0000313" key="2">
    <source>
        <dbReference type="EMBL" id="SMG38239.1"/>
    </source>
</evidence>
<reference evidence="2 3" key="1">
    <citation type="submission" date="2017-04" db="EMBL/GenBank/DDBJ databases">
        <authorList>
            <person name="Afonso C.L."/>
            <person name="Miller P.J."/>
            <person name="Scott M.A."/>
            <person name="Spackman E."/>
            <person name="Goraichik I."/>
            <person name="Dimitrov K.M."/>
            <person name="Suarez D.L."/>
            <person name="Swayne D.E."/>
        </authorList>
    </citation>
    <scope>NUCLEOTIDE SEQUENCE [LARGE SCALE GENOMIC DNA]</scope>
    <source>
        <strain evidence="2 3">11</strain>
    </source>
</reference>
<dbReference type="InterPro" id="IPR056937">
    <property type="entry name" value="YqbQ/XkdQ"/>
</dbReference>
<evidence type="ECO:0000259" key="1">
    <source>
        <dbReference type="Pfam" id="PF24032"/>
    </source>
</evidence>
<feature type="domain" description="YqbQ/XkdQ" evidence="1">
    <location>
        <begin position="23"/>
        <end position="321"/>
    </location>
</feature>
<sequence length="331" mass="38011">MLIVNLENKDGIIWDITEIVSSLTWKTERSGKAGVAKFDLTLTGIYQSKDFKLEEGAAIRCTWKTSPVFYGYLFSISKKMDGSVSITAYDQLRYFDMTDTYIIEKKITAAALLKKIANDYGLKTGMIADTKYPLPDAIHDKKKLYDIICTALDQTYMAKYGMFIMYDDFGSIALKNIRQMALLSVIGDKSLLTDFSYESSIDKETYNIVQFIQENKEKGTRRVFTRTDPDNIRKWGNLKYYKSIDEKLNDGQIKDILDATFELYNRKTETLKLDSLGDLNIRAGCFIWLEIEDLQLSQYMLVESCEHKFAGDEHTMSLTMRVVRNDAVNSN</sequence>
<dbReference type="Pfam" id="PF24032">
    <property type="entry name" value="YQBQ"/>
    <property type="match status" value="1"/>
</dbReference>
<proteinExistence type="predicted"/>
<dbReference type="Proteomes" id="UP000193834">
    <property type="component" value="Unassembled WGS sequence"/>
</dbReference>
<protein>
    <recommendedName>
        <fullName evidence="1">YqbQ/XkdQ domain-containing protein</fullName>
    </recommendedName>
</protein>
<gene>
    <name evidence="2" type="ORF">SAMN06295960_2288</name>
</gene>
<keyword evidence="3" id="KW-1185">Reference proteome</keyword>
<dbReference type="OrthoDB" id="1698671at2"/>